<evidence type="ECO:0000256" key="1">
    <source>
        <dbReference type="SAM" id="MobiDB-lite"/>
    </source>
</evidence>
<comment type="caution">
    <text evidence="2">The sequence shown here is derived from an EMBL/GenBank/DDBJ whole genome shotgun (WGS) entry which is preliminary data.</text>
</comment>
<name>A0A7J7EAK0_DICBM</name>
<dbReference type="AlphaFoldDB" id="A0A7J7EAK0"/>
<accession>A0A7J7EAK0</accession>
<gene>
    <name evidence="2" type="ORF">HPG69_007768</name>
</gene>
<reference evidence="2 3" key="1">
    <citation type="journal article" date="2020" name="Mol. Biol. Evol.">
        <title>Interspecific Gene Flow and the Evolution of Specialization in Black and White Rhinoceros.</title>
        <authorList>
            <person name="Moodley Y."/>
            <person name="Westbury M.V."/>
            <person name="Russo I.M."/>
            <person name="Gopalakrishnan S."/>
            <person name="Rakotoarivelo A."/>
            <person name="Olsen R.A."/>
            <person name="Prost S."/>
            <person name="Tunstall T."/>
            <person name="Ryder O.A."/>
            <person name="Dalen L."/>
            <person name="Bruford M.W."/>
        </authorList>
    </citation>
    <scope>NUCLEOTIDE SEQUENCE [LARGE SCALE GENOMIC DNA]</scope>
    <source>
        <strain evidence="2">SBR-YM</strain>
        <tissue evidence="2">Skin</tissue>
    </source>
</reference>
<sequence>METKREQHIQPHPDCPLPVTSPVGTEGQGTLRQSPSGINHELAEDVQRSKGARQTLLPVTHGIPGKASQRQTPLATDTPQSCPQGKLGPDMSQRIRV</sequence>
<dbReference type="Proteomes" id="UP000551758">
    <property type="component" value="Unassembled WGS sequence"/>
</dbReference>
<evidence type="ECO:0000313" key="3">
    <source>
        <dbReference type="Proteomes" id="UP000551758"/>
    </source>
</evidence>
<protein>
    <submittedName>
        <fullName evidence="2">Uncharacterized protein</fullName>
    </submittedName>
</protein>
<feature type="region of interest" description="Disordered" evidence="1">
    <location>
        <begin position="60"/>
        <end position="97"/>
    </location>
</feature>
<evidence type="ECO:0000313" key="2">
    <source>
        <dbReference type="EMBL" id="KAF5912778.1"/>
    </source>
</evidence>
<keyword evidence="3" id="KW-1185">Reference proteome</keyword>
<dbReference type="EMBL" id="JACDTQ010003801">
    <property type="protein sequence ID" value="KAF5912778.1"/>
    <property type="molecule type" value="Genomic_DNA"/>
</dbReference>
<proteinExistence type="predicted"/>
<feature type="compositionally biased region" description="Polar residues" evidence="1">
    <location>
        <begin position="68"/>
        <end position="83"/>
    </location>
</feature>
<feature type="compositionally biased region" description="Basic and acidic residues" evidence="1">
    <location>
        <begin position="1"/>
        <end position="11"/>
    </location>
</feature>
<organism evidence="2 3">
    <name type="scientific">Diceros bicornis minor</name>
    <name type="common">South-central black rhinoceros</name>
    <dbReference type="NCBI Taxonomy" id="77932"/>
    <lineage>
        <taxon>Eukaryota</taxon>
        <taxon>Metazoa</taxon>
        <taxon>Chordata</taxon>
        <taxon>Craniata</taxon>
        <taxon>Vertebrata</taxon>
        <taxon>Euteleostomi</taxon>
        <taxon>Mammalia</taxon>
        <taxon>Eutheria</taxon>
        <taxon>Laurasiatheria</taxon>
        <taxon>Perissodactyla</taxon>
        <taxon>Rhinocerotidae</taxon>
        <taxon>Diceros</taxon>
    </lineage>
</organism>
<feature type="region of interest" description="Disordered" evidence="1">
    <location>
        <begin position="1"/>
        <end position="36"/>
    </location>
</feature>